<keyword evidence="2" id="KW-1185">Reference proteome</keyword>
<dbReference type="AlphaFoldDB" id="A0A0B2V206"/>
<proteinExistence type="predicted"/>
<name>A0A0B2V206_TOXCA</name>
<evidence type="ECO:0000313" key="2">
    <source>
        <dbReference type="Proteomes" id="UP000031036"/>
    </source>
</evidence>
<protein>
    <submittedName>
        <fullName evidence="1">Uncharacterized protein</fullName>
    </submittedName>
</protein>
<gene>
    <name evidence="1" type="ORF">Tcan_16613</name>
</gene>
<evidence type="ECO:0000313" key="1">
    <source>
        <dbReference type="EMBL" id="KHN75492.1"/>
    </source>
</evidence>
<organism evidence="1 2">
    <name type="scientific">Toxocara canis</name>
    <name type="common">Canine roundworm</name>
    <dbReference type="NCBI Taxonomy" id="6265"/>
    <lineage>
        <taxon>Eukaryota</taxon>
        <taxon>Metazoa</taxon>
        <taxon>Ecdysozoa</taxon>
        <taxon>Nematoda</taxon>
        <taxon>Chromadorea</taxon>
        <taxon>Rhabditida</taxon>
        <taxon>Spirurina</taxon>
        <taxon>Ascaridomorpha</taxon>
        <taxon>Ascaridoidea</taxon>
        <taxon>Toxocaridae</taxon>
        <taxon>Toxocara</taxon>
    </lineage>
</organism>
<comment type="caution">
    <text evidence="1">The sequence shown here is derived from an EMBL/GenBank/DDBJ whole genome shotgun (WGS) entry which is preliminary data.</text>
</comment>
<reference evidence="1 2" key="1">
    <citation type="submission" date="2014-11" db="EMBL/GenBank/DDBJ databases">
        <title>Genetic blueprint of the zoonotic pathogen Toxocara canis.</title>
        <authorList>
            <person name="Zhu X.-Q."/>
            <person name="Korhonen P.K."/>
            <person name="Cai H."/>
            <person name="Young N.D."/>
            <person name="Nejsum P."/>
            <person name="von Samson-Himmelstjerna G."/>
            <person name="Boag P.R."/>
            <person name="Tan P."/>
            <person name="Li Q."/>
            <person name="Min J."/>
            <person name="Yang Y."/>
            <person name="Wang X."/>
            <person name="Fang X."/>
            <person name="Hall R.S."/>
            <person name="Hofmann A."/>
            <person name="Sternberg P.W."/>
            <person name="Jex A.R."/>
            <person name="Gasser R.B."/>
        </authorList>
    </citation>
    <scope>NUCLEOTIDE SEQUENCE [LARGE SCALE GENOMIC DNA]</scope>
    <source>
        <strain evidence="1">PN_DK_2014</strain>
    </source>
</reference>
<dbReference type="EMBL" id="JPKZ01002688">
    <property type="protein sequence ID" value="KHN75492.1"/>
    <property type="molecule type" value="Genomic_DNA"/>
</dbReference>
<dbReference type="Proteomes" id="UP000031036">
    <property type="component" value="Unassembled WGS sequence"/>
</dbReference>
<sequence length="110" mass="12351">MKTDRKKIVPTDVIRSYDDSFSILFFCRIQRKTSSFKLSSLNVNPFSGCLNVGLDRWLLLTEQHISSYLLFDLTFFTSSSDAEELQIFSAGVSSGRSDVTGRSSTVDAHL</sequence>
<accession>A0A0B2V206</accession>